<keyword evidence="3" id="KW-1185">Reference proteome</keyword>
<feature type="domain" description="PRC-barrel" evidence="1">
    <location>
        <begin position="18"/>
        <end position="92"/>
    </location>
</feature>
<reference evidence="2 3" key="1">
    <citation type="submission" date="2016-10" db="EMBL/GenBank/DDBJ databases">
        <title>Complete Genome Sequence of the Nonylphenol-Degrading Bacterium Sphingobium cloacae JCM 10874T.</title>
        <authorList>
            <person name="Ootsuka M."/>
            <person name="Nishizawa T."/>
            <person name="Ohta H."/>
        </authorList>
    </citation>
    <scope>NUCLEOTIDE SEQUENCE [LARGE SCALE GENOMIC DNA]</scope>
    <source>
        <strain evidence="2 3">JCM 10874</strain>
    </source>
</reference>
<evidence type="ECO:0000259" key="1">
    <source>
        <dbReference type="Pfam" id="PF05239"/>
    </source>
</evidence>
<evidence type="ECO:0000313" key="2">
    <source>
        <dbReference type="EMBL" id="BAV63237.1"/>
    </source>
</evidence>
<proteinExistence type="predicted"/>
<evidence type="ECO:0000313" key="3">
    <source>
        <dbReference type="Proteomes" id="UP000218272"/>
    </source>
</evidence>
<dbReference type="PANTHER" id="PTHR36505:SF1">
    <property type="entry name" value="BLR1072 PROTEIN"/>
    <property type="match status" value="1"/>
</dbReference>
<organism evidence="2 3">
    <name type="scientific">Sphingobium cloacae</name>
    <dbReference type="NCBI Taxonomy" id="120107"/>
    <lineage>
        <taxon>Bacteria</taxon>
        <taxon>Pseudomonadati</taxon>
        <taxon>Pseudomonadota</taxon>
        <taxon>Alphaproteobacteria</taxon>
        <taxon>Sphingomonadales</taxon>
        <taxon>Sphingomonadaceae</taxon>
        <taxon>Sphingobium</taxon>
    </lineage>
</organism>
<dbReference type="Proteomes" id="UP000218272">
    <property type="component" value="Chromosome SCLO_1"/>
</dbReference>
<dbReference type="SUPFAM" id="SSF50346">
    <property type="entry name" value="PRC-barrel domain"/>
    <property type="match status" value="1"/>
</dbReference>
<dbReference type="KEGG" id="sclo:SCLO_1001970"/>
<dbReference type="RefSeq" id="WP_066516533.1">
    <property type="nucleotide sequence ID" value="NZ_AP017655.1"/>
</dbReference>
<dbReference type="PANTHER" id="PTHR36505">
    <property type="entry name" value="BLR1072 PROTEIN"/>
    <property type="match status" value="1"/>
</dbReference>
<name>A0A1E1EY91_9SPHN</name>
<accession>A0A1E1EY91</accession>
<dbReference type="OrthoDB" id="7274881at2"/>
<dbReference type="Pfam" id="PF05239">
    <property type="entry name" value="PRC"/>
    <property type="match status" value="1"/>
</dbReference>
<dbReference type="EMBL" id="AP017655">
    <property type="protein sequence ID" value="BAV63237.1"/>
    <property type="molecule type" value="Genomic_DNA"/>
</dbReference>
<gene>
    <name evidence="2" type="ORF">SCLO_1001970</name>
</gene>
<dbReference type="InterPro" id="IPR011033">
    <property type="entry name" value="PRC_barrel-like_sf"/>
</dbReference>
<dbReference type="InterPro" id="IPR027275">
    <property type="entry name" value="PRC-brl_dom"/>
</dbReference>
<dbReference type="AlphaFoldDB" id="A0A1E1EY91"/>
<protein>
    <submittedName>
        <fullName evidence="2">Photosystem reaction center subunit H</fullName>
    </submittedName>
</protein>
<sequence>MTDQRDDVEIEESDRLIASDKVEGTAVYNQEGDKLGHIHNFLVDKVSGQVEYAVLQFGGLFGLGADYYPLPWQSLTYDTEQGGYIVDLDKETLEAAPRYAEEEPRFDRAYGEQIYRAYGMTYPGI</sequence>
<dbReference type="Gene3D" id="2.30.30.240">
    <property type="entry name" value="PRC-barrel domain"/>
    <property type="match status" value="1"/>
</dbReference>